<evidence type="ECO:0000256" key="13">
    <source>
        <dbReference type="ARBA" id="ARBA00023102"/>
    </source>
</evidence>
<dbReference type="NCBIfam" id="TIGR03188">
    <property type="entry name" value="histidine_hisI"/>
    <property type="match status" value="1"/>
</dbReference>
<dbReference type="PANTHER" id="PTHR42945">
    <property type="entry name" value="HISTIDINE BIOSYNTHESIS BIFUNCTIONAL PROTEIN"/>
    <property type="match status" value="1"/>
</dbReference>
<dbReference type="SUPFAM" id="SSF141734">
    <property type="entry name" value="HisI-like"/>
    <property type="match status" value="1"/>
</dbReference>
<dbReference type="HAMAP" id="MF_01019">
    <property type="entry name" value="HisIE"/>
    <property type="match status" value="1"/>
</dbReference>
<proteinExistence type="inferred from homology"/>
<comment type="caution">
    <text evidence="17">The sequence shown here is derived from an EMBL/GenBank/DDBJ whole genome shotgun (WGS) entry which is preliminary data.</text>
</comment>
<comment type="subcellular location">
    <subcellularLocation>
        <location evidence="3 15">Cytoplasm</location>
    </subcellularLocation>
</comment>
<dbReference type="Pfam" id="PF01502">
    <property type="entry name" value="PRA-CH"/>
    <property type="match status" value="1"/>
</dbReference>
<dbReference type="HAMAP" id="MF_01020">
    <property type="entry name" value="HisE"/>
    <property type="match status" value="1"/>
</dbReference>
<dbReference type="RefSeq" id="WP_169211914.1">
    <property type="nucleotide sequence ID" value="NZ_JAATNW010000008.1"/>
</dbReference>
<evidence type="ECO:0000256" key="15">
    <source>
        <dbReference type="HAMAP-Rule" id="MF_01019"/>
    </source>
</evidence>
<comment type="similarity">
    <text evidence="7 15">In the N-terminal section; belongs to the PRA-CH family.</text>
</comment>
<dbReference type="Pfam" id="PF01503">
    <property type="entry name" value="PRA-PH"/>
    <property type="match status" value="1"/>
</dbReference>
<comment type="similarity">
    <text evidence="6 15">In the C-terminal section; belongs to the PRA-PH family.</text>
</comment>
<evidence type="ECO:0000256" key="4">
    <source>
        <dbReference type="ARBA" id="ARBA00005169"/>
    </source>
</evidence>
<dbReference type="EMBL" id="JAATNW010000008">
    <property type="protein sequence ID" value="NMH61355.1"/>
    <property type="molecule type" value="Genomic_DNA"/>
</dbReference>
<comment type="pathway">
    <text evidence="4 15">Amino-acid biosynthesis; L-histidine biosynthesis; L-histidine from 5-phospho-alpha-D-ribose 1-diphosphate: step 3/9.</text>
</comment>
<organism evidence="17 18">
    <name type="scientific">Alteromonas ponticola</name>
    <dbReference type="NCBI Taxonomy" id="2720613"/>
    <lineage>
        <taxon>Bacteria</taxon>
        <taxon>Pseudomonadati</taxon>
        <taxon>Pseudomonadota</taxon>
        <taxon>Gammaproteobacteria</taxon>
        <taxon>Alteromonadales</taxon>
        <taxon>Alteromonadaceae</taxon>
        <taxon>Alteromonas/Salinimonas group</taxon>
        <taxon>Alteromonas</taxon>
    </lineage>
</organism>
<protein>
    <recommendedName>
        <fullName evidence="15">Histidine biosynthesis bifunctional protein HisIE</fullName>
    </recommendedName>
    <domain>
        <recommendedName>
            <fullName evidence="15">Phosphoribosyl-AMP cyclohydrolase</fullName>
            <shortName evidence="15">PRA-CH</shortName>
            <ecNumber evidence="15">3.5.4.19</ecNumber>
        </recommendedName>
    </domain>
    <domain>
        <recommendedName>
            <fullName evidence="15">Phosphoribosyl-ATP pyrophosphatase</fullName>
            <shortName evidence="15">PRA-PH</shortName>
            <ecNumber evidence="15">3.6.1.31</ecNumber>
        </recommendedName>
    </domain>
</protein>
<dbReference type="CDD" id="cd11534">
    <property type="entry name" value="NTP-PPase_HisIE_like"/>
    <property type="match status" value="1"/>
</dbReference>
<evidence type="ECO:0000256" key="6">
    <source>
        <dbReference type="ARBA" id="ARBA00007731"/>
    </source>
</evidence>
<evidence type="ECO:0000256" key="2">
    <source>
        <dbReference type="ARBA" id="ARBA00001460"/>
    </source>
</evidence>
<dbReference type="SUPFAM" id="SSF101386">
    <property type="entry name" value="all-alpha NTP pyrophosphatases"/>
    <property type="match status" value="1"/>
</dbReference>
<keyword evidence="13 15" id="KW-0368">Histidine biosynthesis</keyword>
<reference evidence="17 18" key="1">
    <citation type="submission" date="2020-03" db="EMBL/GenBank/DDBJ databases">
        <title>Alteromonas ponticola sp. nov., isolated from seawater.</title>
        <authorList>
            <person name="Yoon J.-H."/>
            <person name="Kim Y.-O."/>
        </authorList>
    </citation>
    <scope>NUCLEOTIDE SEQUENCE [LARGE SCALE GENOMIC DNA]</scope>
    <source>
        <strain evidence="17 18">MYP5</strain>
    </source>
</reference>
<dbReference type="GO" id="GO:0004635">
    <property type="term" value="F:phosphoribosyl-AMP cyclohydrolase activity"/>
    <property type="evidence" value="ECO:0007669"/>
    <property type="project" value="UniProtKB-EC"/>
</dbReference>
<dbReference type="EC" id="3.6.1.31" evidence="15"/>
<evidence type="ECO:0000256" key="9">
    <source>
        <dbReference type="ARBA" id="ARBA00022605"/>
    </source>
</evidence>
<dbReference type="InterPro" id="IPR023019">
    <property type="entry name" value="His_synth_HisIE"/>
</dbReference>
<keyword evidence="18" id="KW-1185">Reference proteome</keyword>
<evidence type="ECO:0000313" key="17">
    <source>
        <dbReference type="EMBL" id="NMH61355.1"/>
    </source>
</evidence>
<sequence length="210" mass="22972">MKLSLDNVNELAWEKMNGLLPVMVQNGYSAQMLMQGYMNVEALQQTLRTNKVTFFSRSKQRLWMKGESSGHTLNLLEATADCDLDAILILAAPKGPTCHTGATSCWYDSALPDYSFLAELEQLIADRKDEAPDSSYTASLYQKGIKRIAQKVGEEGVETALAAATGDTEELKNEAADLTYHLMVLLQAADISMADVVAVLRARHTAAKPA</sequence>
<feature type="domain" description="Phosphoribosyl-AMP cyclohydrolase" evidence="16">
    <location>
        <begin position="34"/>
        <end position="107"/>
    </location>
</feature>
<dbReference type="InterPro" id="IPR021130">
    <property type="entry name" value="PRib-ATP_PPHydrolase-like"/>
</dbReference>
<dbReference type="Proteomes" id="UP000709336">
    <property type="component" value="Unassembled WGS sequence"/>
</dbReference>
<dbReference type="Gene3D" id="3.10.20.810">
    <property type="entry name" value="Phosphoribosyl-AMP cyclohydrolase"/>
    <property type="match status" value="1"/>
</dbReference>
<dbReference type="PANTHER" id="PTHR42945:SF9">
    <property type="entry name" value="HISTIDINE BIOSYNTHESIS BIFUNCTIONAL PROTEIN HISIE"/>
    <property type="match status" value="1"/>
</dbReference>
<accession>A0ABX1R4I2</accession>
<dbReference type="Gene3D" id="1.10.287.1080">
    <property type="entry name" value="MazG-like"/>
    <property type="match status" value="1"/>
</dbReference>
<dbReference type="InterPro" id="IPR002496">
    <property type="entry name" value="PRib_AMP_CycHydrolase_dom"/>
</dbReference>
<name>A0ABX1R4I2_9ALTE</name>
<evidence type="ECO:0000256" key="11">
    <source>
        <dbReference type="ARBA" id="ARBA00022801"/>
    </source>
</evidence>
<keyword evidence="9 15" id="KW-0028">Amino-acid biosynthesis</keyword>
<evidence type="ECO:0000259" key="16">
    <source>
        <dbReference type="Pfam" id="PF01502"/>
    </source>
</evidence>
<evidence type="ECO:0000256" key="5">
    <source>
        <dbReference type="ARBA" id="ARBA00005204"/>
    </source>
</evidence>
<feature type="region of interest" description="Phosphoribosyl-AMP cyclohydrolase" evidence="15">
    <location>
        <begin position="1"/>
        <end position="116"/>
    </location>
</feature>
<evidence type="ECO:0000256" key="8">
    <source>
        <dbReference type="ARBA" id="ARBA00022490"/>
    </source>
</evidence>
<dbReference type="EC" id="3.5.4.19" evidence="15"/>
<keyword evidence="8 15" id="KW-0963">Cytoplasm</keyword>
<evidence type="ECO:0000256" key="12">
    <source>
        <dbReference type="ARBA" id="ARBA00022840"/>
    </source>
</evidence>
<comment type="catalytic activity">
    <reaction evidence="1 15">
        <text>1-(5-phospho-beta-D-ribosyl)-5'-AMP + H2O = 1-(5-phospho-beta-D-ribosyl)-5-[(5-phospho-beta-D-ribosylamino)methylideneamino]imidazole-4-carboxamide</text>
        <dbReference type="Rhea" id="RHEA:20049"/>
        <dbReference type="ChEBI" id="CHEBI:15377"/>
        <dbReference type="ChEBI" id="CHEBI:58435"/>
        <dbReference type="ChEBI" id="CHEBI:59457"/>
        <dbReference type="EC" id="3.5.4.19"/>
    </reaction>
</comment>
<dbReference type="GO" id="GO:0004636">
    <property type="term" value="F:phosphoribosyl-ATP diphosphatase activity"/>
    <property type="evidence" value="ECO:0007669"/>
    <property type="project" value="UniProtKB-EC"/>
</dbReference>
<evidence type="ECO:0000256" key="10">
    <source>
        <dbReference type="ARBA" id="ARBA00022741"/>
    </source>
</evidence>
<feature type="region of interest" description="Phosphoribosyl-ATP pyrophosphohydrolase" evidence="15">
    <location>
        <begin position="117"/>
        <end position="210"/>
    </location>
</feature>
<comment type="catalytic activity">
    <reaction evidence="2 15">
        <text>1-(5-phospho-beta-D-ribosyl)-ATP + H2O = 1-(5-phospho-beta-D-ribosyl)-5'-AMP + diphosphate + H(+)</text>
        <dbReference type="Rhea" id="RHEA:22828"/>
        <dbReference type="ChEBI" id="CHEBI:15377"/>
        <dbReference type="ChEBI" id="CHEBI:15378"/>
        <dbReference type="ChEBI" id="CHEBI:33019"/>
        <dbReference type="ChEBI" id="CHEBI:59457"/>
        <dbReference type="ChEBI" id="CHEBI:73183"/>
        <dbReference type="EC" id="3.6.1.31"/>
    </reaction>
</comment>
<comment type="pathway">
    <text evidence="5 15">Amino-acid biosynthesis; L-histidine biosynthesis; L-histidine from 5-phospho-alpha-D-ribose 1-diphosphate: step 2/9.</text>
</comment>
<dbReference type="NCBIfam" id="NF002747">
    <property type="entry name" value="PRK02759.1"/>
    <property type="match status" value="1"/>
</dbReference>
<keyword evidence="12 15" id="KW-0067">ATP-binding</keyword>
<evidence type="ECO:0000256" key="7">
    <source>
        <dbReference type="ARBA" id="ARBA00008299"/>
    </source>
</evidence>
<dbReference type="InterPro" id="IPR008179">
    <property type="entry name" value="HisE"/>
</dbReference>
<dbReference type="InterPro" id="IPR038019">
    <property type="entry name" value="PRib_AMP_CycHydrolase_sf"/>
</dbReference>
<gene>
    <name evidence="15" type="primary">hisI</name>
    <name evidence="15" type="synonym">hisIE</name>
    <name evidence="17" type="ORF">HCJ96_15090</name>
</gene>
<evidence type="ECO:0000256" key="1">
    <source>
        <dbReference type="ARBA" id="ARBA00000024"/>
    </source>
</evidence>
<evidence type="ECO:0000313" key="18">
    <source>
        <dbReference type="Proteomes" id="UP000709336"/>
    </source>
</evidence>
<keyword evidence="10 15" id="KW-0547">Nucleotide-binding</keyword>
<keyword evidence="11 15" id="KW-0378">Hydrolase</keyword>
<evidence type="ECO:0000256" key="14">
    <source>
        <dbReference type="ARBA" id="ARBA00023268"/>
    </source>
</evidence>
<keyword evidence="14 15" id="KW-0511">Multifunctional enzyme</keyword>
<evidence type="ECO:0000256" key="3">
    <source>
        <dbReference type="ARBA" id="ARBA00004496"/>
    </source>
</evidence>